<dbReference type="Gene3D" id="3.60.20.10">
    <property type="entry name" value="Glutamine Phosphoribosylpyrophosphate, subunit 1, domain 1"/>
    <property type="match status" value="1"/>
</dbReference>
<dbReference type="Gene3D" id="3.40.50.620">
    <property type="entry name" value="HUPs"/>
    <property type="match status" value="1"/>
</dbReference>
<dbReference type="InterPro" id="IPR029055">
    <property type="entry name" value="Ntn_hydrolases_N"/>
</dbReference>
<keyword evidence="3" id="KW-1185">Reference proteome</keyword>
<dbReference type="InterPro" id="IPR017932">
    <property type="entry name" value="GATase_2_dom"/>
</dbReference>
<organism evidence="2 3">
    <name type="scientific">Leptospira ryugenii</name>
    <dbReference type="NCBI Taxonomy" id="1917863"/>
    <lineage>
        <taxon>Bacteria</taxon>
        <taxon>Pseudomonadati</taxon>
        <taxon>Spirochaetota</taxon>
        <taxon>Spirochaetia</taxon>
        <taxon>Leptospirales</taxon>
        <taxon>Leptospiraceae</taxon>
        <taxon>Leptospira</taxon>
    </lineage>
</organism>
<dbReference type="InterPro" id="IPR052188">
    <property type="entry name" value="Ni-pincer_cofactor_biosynth"/>
</dbReference>
<dbReference type="PANTHER" id="PTHR43169:SF2">
    <property type="entry name" value="NAD_GMP SYNTHASE DOMAIN-CONTAINING PROTEIN"/>
    <property type="match status" value="1"/>
</dbReference>
<dbReference type="SUPFAM" id="SSF56235">
    <property type="entry name" value="N-terminal nucleophile aminohydrolases (Ntn hydrolases)"/>
    <property type="match status" value="1"/>
</dbReference>
<sequence>MLSETRGKESAGLAIKSNVEREIGVYKDSLPASELIKTKGFNEFWNQYFKNWEKHKSGPNYIQLLGHTRLVTNGFSSNNENNQPVTKSGGVAVHNGIIVNVDKAWTKHKDLTRVYEVDTEFLLDLYMQRLKTEDALSALKNTLPEIEGSVSTGIITDKSDLLLLYTNTGSLYYYSDTSLGIFIFSSERFILNHLLESYGIQKNDGEIDVKWLHPGSVLVLDPNNLNFKLLKFTEGSIDQKVFQVGSQKKFQIKNFSPSNTSTAVIPHVSENQKERLLEFNLEKIRLLKRCTRCVLPETFPFIYFDKDGVCNYCKHYKKQEYLGIEKLNKYADEIRNPKAEPDCLVAFSGGRDSSYSLHYVKNILKLNPIAYTYDWGMVTDLARRNQARICGKLGIEHILVSADIKMKREYIRKNVAAWLKRPSLGTIPLFMAGDKQFFYYAYYLRKINSLRETILCENLLERTNFKSGFCGIEPYFDDEHNFTLTTSGKLKMLLFYGKEFLSNPSYLNSSLYDSAKAFLTYYFIPHSYFNLFDYLPWNEKEIETTLINEYDWELSPDTTTTWRIGDGTASFYNYIYYNVAGFSEFETFRSNQIREGMIDRKLALEKIEEENRPRFESILWYLNTIHLDFDNTINTINKIPKLYS</sequence>
<gene>
    <name evidence="2" type="ORF">LPTSP4_03270</name>
</gene>
<dbReference type="AlphaFoldDB" id="A0A2P2DW44"/>
<proteinExistence type="predicted"/>
<evidence type="ECO:0000259" key="1">
    <source>
        <dbReference type="PROSITE" id="PS51278"/>
    </source>
</evidence>
<dbReference type="Proteomes" id="UP000245133">
    <property type="component" value="Unassembled WGS sequence"/>
</dbReference>
<accession>A0A2P2DW44</accession>
<dbReference type="SUPFAM" id="SSF52402">
    <property type="entry name" value="Adenine nucleotide alpha hydrolases-like"/>
    <property type="match status" value="1"/>
</dbReference>
<dbReference type="GO" id="GO:0016740">
    <property type="term" value="F:transferase activity"/>
    <property type="evidence" value="ECO:0007669"/>
    <property type="project" value="UniProtKB-KW"/>
</dbReference>
<protein>
    <submittedName>
        <fullName evidence="2">Glutamine phosphoribosylpyrophosphate amidotransferase</fullName>
    </submittedName>
</protein>
<dbReference type="InterPro" id="IPR014729">
    <property type="entry name" value="Rossmann-like_a/b/a_fold"/>
</dbReference>
<reference evidence="2 3" key="1">
    <citation type="submission" date="2018-02" db="EMBL/GenBank/DDBJ databases">
        <title>Novel Leptospira species isolated from soil and water in Japan.</title>
        <authorList>
            <person name="Nakao R."/>
            <person name="Masuzawa T."/>
        </authorList>
    </citation>
    <scope>NUCLEOTIDE SEQUENCE [LARGE SCALE GENOMIC DNA]</scope>
    <source>
        <strain evidence="2 3">YH101</strain>
    </source>
</reference>
<dbReference type="PROSITE" id="PS51278">
    <property type="entry name" value="GATASE_TYPE_2"/>
    <property type="match status" value="1"/>
</dbReference>
<name>A0A2P2DW44_9LEPT</name>
<keyword evidence="2" id="KW-0808">Transferase</keyword>
<evidence type="ECO:0000313" key="3">
    <source>
        <dbReference type="Proteomes" id="UP000245133"/>
    </source>
</evidence>
<dbReference type="CDD" id="cd00352">
    <property type="entry name" value="Gn_AT_II"/>
    <property type="match status" value="1"/>
</dbReference>
<dbReference type="PANTHER" id="PTHR43169">
    <property type="entry name" value="EXSB FAMILY PROTEIN"/>
    <property type="match status" value="1"/>
</dbReference>
<feature type="domain" description="Glutamine amidotransferase type-2" evidence="1">
    <location>
        <begin position="1"/>
        <end position="223"/>
    </location>
</feature>
<comment type="caution">
    <text evidence="2">The sequence shown here is derived from an EMBL/GenBank/DDBJ whole genome shotgun (WGS) entry which is preliminary data.</text>
</comment>
<dbReference type="Pfam" id="PF13522">
    <property type="entry name" value="GATase_6"/>
    <property type="match status" value="1"/>
</dbReference>
<evidence type="ECO:0000313" key="2">
    <source>
        <dbReference type="EMBL" id="GBF48827.1"/>
    </source>
</evidence>
<dbReference type="EMBL" id="BFBB01000002">
    <property type="protein sequence ID" value="GBF48827.1"/>
    <property type="molecule type" value="Genomic_DNA"/>
</dbReference>